<sequence length="123" mass="13330">MMVSCPSGLPCSWWPHHPGPTHWMVGPQSRLSTLLSRAPGLRVEQGVLPLAFPQGGARPCSAAVRLLLLAVFPSNTQASLPASWVAEEGQVHRKGLGREWWGHLPGLCVSAQHTCVQCKVHQD</sequence>
<evidence type="ECO:0000313" key="2">
    <source>
        <dbReference type="Proteomes" id="UP000240080"/>
    </source>
</evidence>
<dbReference type="GeneTree" id="ENSGT00390000012147"/>
<dbReference type="Proteomes" id="UP000240080">
    <property type="component" value="Chromosome 8"/>
</dbReference>
<reference evidence="1 2" key="1">
    <citation type="journal article" date="2012" name="Nature">
        <title>The bonobo genome compared with the chimpanzee and human genomes.</title>
        <authorList>
            <person name="Prufer K."/>
            <person name="Munch K."/>
            <person name="Hellmann I."/>
            <person name="Akagi K."/>
            <person name="Miller J.R."/>
            <person name="Walenz B."/>
            <person name="Koren S."/>
            <person name="Sutton G."/>
            <person name="Kodira C."/>
            <person name="Winer R."/>
            <person name="Knight J.R."/>
            <person name="Mullikin J.C."/>
            <person name="Meader S.J."/>
            <person name="Ponting C.P."/>
            <person name="Lunter G."/>
            <person name="Higashino S."/>
            <person name="Hobolth A."/>
            <person name="Dutheil J."/>
            <person name="Karakoc E."/>
            <person name="Alkan C."/>
            <person name="Sajjadian S."/>
            <person name="Catacchio C.R."/>
            <person name="Ventura M."/>
            <person name="Marques-Bonet T."/>
            <person name="Eichler E.E."/>
            <person name="Andre C."/>
            <person name="Atencia R."/>
            <person name="Mugisha L."/>
            <person name="Junhold J."/>
            <person name="Patterson N."/>
            <person name="Siebauer M."/>
            <person name="Good J.M."/>
            <person name="Fischer A."/>
            <person name="Ptak S.E."/>
            <person name="Lachmann M."/>
            <person name="Symer D.E."/>
            <person name="Mailund T."/>
            <person name="Schierup M.H."/>
            <person name="Andres A.M."/>
            <person name="Kelso J."/>
            <person name="Paabo S."/>
        </authorList>
    </citation>
    <scope>NUCLEOTIDE SEQUENCE [LARGE SCALE GENOMIC DNA]</scope>
</reference>
<keyword evidence="2" id="KW-1185">Reference proteome</keyword>
<reference evidence="1" key="3">
    <citation type="submission" date="2025-09" db="UniProtKB">
        <authorList>
            <consortium name="Ensembl"/>
        </authorList>
    </citation>
    <scope>IDENTIFICATION</scope>
</reference>
<dbReference type="Ensembl" id="ENSPPAT00000060094.1">
    <property type="protein sequence ID" value="ENSPPAP00000037195.1"/>
    <property type="gene ID" value="ENSPPAG00000041351.1"/>
</dbReference>
<evidence type="ECO:0000313" key="1">
    <source>
        <dbReference type="Ensembl" id="ENSPPAP00000037195.1"/>
    </source>
</evidence>
<name>A0A2R9C5L2_PANPA</name>
<dbReference type="Bgee" id="ENSPPAG00000041351">
    <property type="expression patterns" value="Expressed in testis and 6 other cell types or tissues"/>
</dbReference>
<accession>A0A2R9C5L2</accession>
<protein>
    <submittedName>
        <fullName evidence="1">Uncharacterized protein</fullName>
    </submittedName>
</protein>
<dbReference type="OMA" id="GREWWGH"/>
<dbReference type="AlphaFoldDB" id="A0A2R9C5L2"/>
<reference evidence="1" key="2">
    <citation type="submission" date="2025-08" db="UniProtKB">
        <authorList>
            <consortium name="Ensembl"/>
        </authorList>
    </citation>
    <scope>IDENTIFICATION</scope>
</reference>
<proteinExistence type="predicted"/>
<dbReference type="EMBL" id="AJFE02066503">
    <property type="status" value="NOT_ANNOTATED_CDS"/>
    <property type="molecule type" value="Genomic_DNA"/>
</dbReference>
<organism evidence="1 2">
    <name type="scientific">Pan paniscus</name>
    <name type="common">Pygmy chimpanzee</name>
    <name type="synonym">Bonobo</name>
    <dbReference type="NCBI Taxonomy" id="9597"/>
    <lineage>
        <taxon>Eukaryota</taxon>
        <taxon>Metazoa</taxon>
        <taxon>Chordata</taxon>
        <taxon>Craniata</taxon>
        <taxon>Vertebrata</taxon>
        <taxon>Euteleostomi</taxon>
        <taxon>Mammalia</taxon>
        <taxon>Eutheria</taxon>
        <taxon>Euarchontoglires</taxon>
        <taxon>Primates</taxon>
        <taxon>Haplorrhini</taxon>
        <taxon>Catarrhini</taxon>
        <taxon>Hominidae</taxon>
        <taxon>Pan</taxon>
    </lineage>
</organism>